<dbReference type="Proteomes" id="UP001647509">
    <property type="component" value="Unassembled WGS sequence"/>
</dbReference>
<name>A0ACC5U6K1_9FLAO</name>
<comment type="caution">
    <text evidence="1">The sequence shown here is derived from an EMBL/GenBank/DDBJ whole genome shotgun (WGS) entry which is preliminary data.</text>
</comment>
<organism evidence="1 2">
    <name type="scientific">Pseudotamlana agarivorans</name>
    <dbReference type="NCBI Taxonomy" id="481183"/>
    <lineage>
        <taxon>Bacteria</taxon>
        <taxon>Pseudomonadati</taxon>
        <taxon>Bacteroidota</taxon>
        <taxon>Flavobacteriia</taxon>
        <taxon>Flavobacteriales</taxon>
        <taxon>Flavobacteriaceae</taxon>
        <taxon>Pseudotamlana</taxon>
    </lineage>
</organism>
<keyword evidence="2" id="KW-1185">Reference proteome</keyword>
<evidence type="ECO:0000313" key="1">
    <source>
        <dbReference type="EMBL" id="MBU2949883.1"/>
    </source>
</evidence>
<reference evidence="1" key="1">
    <citation type="submission" date="2021-05" db="EMBL/GenBank/DDBJ databases">
        <title>Draft genomes of bacteria isolated from model marine particles.</title>
        <authorList>
            <person name="Datta M.S."/>
            <person name="Schwartzman J.A."/>
            <person name="Enke T.N."/>
            <person name="Saavedra J."/>
            <person name="Cermak N."/>
            <person name="Cordero O.X."/>
        </authorList>
    </citation>
    <scope>NUCLEOTIDE SEQUENCE</scope>
    <source>
        <strain evidence="1">I2M19</strain>
    </source>
</reference>
<gene>
    <name evidence="1" type="ORF">KO493_04135</name>
</gene>
<accession>A0ACC5U6K1</accession>
<proteinExistence type="predicted"/>
<dbReference type="EMBL" id="JAHKPD010000008">
    <property type="protein sequence ID" value="MBU2949883.1"/>
    <property type="molecule type" value="Genomic_DNA"/>
</dbReference>
<protein>
    <submittedName>
        <fullName evidence="1">Uncharacterized protein</fullName>
    </submittedName>
</protein>
<evidence type="ECO:0000313" key="2">
    <source>
        <dbReference type="Proteomes" id="UP001647509"/>
    </source>
</evidence>
<sequence>MSRHFVSIILSTIFLAFIAAPTVIKIVDESIDISFFYSFAEEEENGSTKNVNKEIVVLADLNNESSFFISFKENNMGYVYKSYAIPHLNLVSPPPDFHIV</sequence>